<feature type="compositionally biased region" description="Gly residues" evidence="1">
    <location>
        <begin position="47"/>
        <end position="67"/>
    </location>
</feature>
<evidence type="ECO:0000313" key="3">
    <source>
        <dbReference type="EMBL" id="KAK1768030.1"/>
    </source>
</evidence>
<dbReference type="GeneID" id="85310856"/>
<proteinExistence type="predicted"/>
<dbReference type="Proteomes" id="UP001244011">
    <property type="component" value="Unassembled WGS sequence"/>
</dbReference>
<keyword evidence="2" id="KW-0732">Signal</keyword>
<feature type="chain" id="PRO_5042459205" evidence="2">
    <location>
        <begin position="23"/>
        <end position="226"/>
    </location>
</feature>
<reference evidence="3" key="1">
    <citation type="submission" date="2023-06" db="EMBL/GenBank/DDBJ databases">
        <title>Genome-scale phylogeny and comparative genomics of the fungal order Sordariales.</title>
        <authorList>
            <consortium name="Lawrence Berkeley National Laboratory"/>
            <person name="Hensen N."/>
            <person name="Bonometti L."/>
            <person name="Westerberg I."/>
            <person name="Brannstrom I.O."/>
            <person name="Guillou S."/>
            <person name="Cros-Aarteil S."/>
            <person name="Calhoun S."/>
            <person name="Haridas S."/>
            <person name="Kuo A."/>
            <person name="Mondo S."/>
            <person name="Pangilinan J."/>
            <person name="Riley R."/>
            <person name="Labutti K."/>
            <person name="Andreopoulos B."/>
            <person name="Lipzen A."/>
            <person name="Chen C."/>
            <person name="Yanf M."/>
            <person name="Daum C."/>
            <person name="Ng V."/>
            <person name="Clum A."/>
            <person name="Steindorff A."/>
            <person name="Ohm R."/>
            <person name="Martin F."/>
            <person name="Silar P."/>
            <person name="Natvig D."/>
            <person name="Lalanne C."/>
            <person name="Gautier V."/>
            <person name="Ament-Velasquez S.L."/>
            <person name="Kruys A."/>
            <person name="Hutchinson M.I."/>
            <person name="Powell A.J."/>
            <person name="Barry K."/>
            <person name="Miller A.N."/>
            <person name="Grigoriev I.V."/>
            <person name="Debuchy R."/>
            <person name="Gladieux P."/>
            <person name="Thoren M.H."/>
            <person name="Johannesson H."/>
        </authorList>
    </citation>
    <scope>NUCLEOTIDE SEQUENCE</scope>
    <source>
        <strain evidence="3">8032-3</strain>
    </source>
</reference>
<accession>A0AAJ0FPC8</accession>
<feature type="region of interest" description="Disordered" evidence="1">
    <location>
        <begin position="40"/>
        <end position="73"/>
    </location>
</feature>
<gene>
    <name evidence="3" type="ORF">QBC33DRAFT_536033</name>
</gene>
<protein>
    <submittedName>
        <fullName evidence="3">Uncharacterized protein</fullName>
    </submittedName>
</protein>
<keyword evidence="4" id="KW-1185">Reference proteome</keyword>
<feature type="region of interest" description="Disordered" evidence="1">
    <location>
        <begin position="134"/>
        <end position="171"/>
    </location>
</feature>
<evidence type="ECO:0000256" key="2">
    <source>
        <dbReference type="SAM" id="SignalP"/>
    </source>
</evidence>
<dbReference type="AlphaFoldDB" id="A0AAJ0FPC8"/>
<evidence type="ECO:0000313" key="4">
    <source>
        <dbReference type="Proteomes" id="UP001244011"/>
    </source>
</evidence>
<comment type="caution">
    <text evidence="3">The sequence shown here is derived from an EMBL/GenBank/DDBJ whole genome shotgun (WGS) entry which is preliminary data.</text>
</comment>
<organism evidence="3 4">
    <name type="scientific">Phialemonium atrogriseum</name>
    <dbReference type="NCBI Taxonomy" id="1093897"/>
    <lineage>
        <taxon>Eukaryota</taxon>
        <taxon>Fungi</taxon>
        <taxon>Dikarya</taxon>
        <taxon>Ascomycota</taxon>
        <taxon>Pezizomycotina</taxon>
        <taxon>Sordariomycetes</taxon>
        <taxon>Sordariomycetidae</taxon>
        <taxon>Cephalothecales</taxon>
        <taxon>Cephalothecaceae</taxon>
        <taxon>Phialemonium</taxon>
    </lineage>
</organism>
<dbReference type="RefSeq" id="XP_060284243.1">
    <property type="nucleotide sequence ID" value="XM_060427669.1"/>
</dbReference>
<name>A0AAJ0FPC8_9PEZI</name>
<feature type="signal peptide" evidence="2">
    <location>
        <begin position="1"/>
        <end position="22"/>
    </location>
</feature>
<evidence type="ECO:0000256" key="1">
    <source>
        <dbReference type="SAM" id="MobiDB-lite"/>
    </source>
</evidence>
<dbReference type="EMBL" id="MU839006">
    <property type="protein sequence ID" value="KAK1768030.1"/>
    <property type="molecule type" value="Genomic_DNA"/>
</dbReference>
<feature type="compositionally biased region" description="Low complexity" evidence="1">
    <location>
        <begin position="134"/>
        <end position="168"/>
    </location>
</feature>
<sequence length="226" mass="23527">MRSNISASILLAFSALWASTSSLPLVEQRAQKASPLAPRYSVVPINGGSGTSGSKGSGTGTGTGTGSNGVSDDSPVTVVKTVVSTLPQQTTIETVKVFPTVTQHVTNTVTSISTVNINPNQETKTQISVVYVTPSSSSSRAPTTSQSGTLTASTSRSTVLSASSQSTTPIETYSAQPSMIESTLPPFTTPIPLSTAYSSTRTYDNGMWHTTYPSWNGTFARHVARA</sequence>